<evidence type="ECO:0000313" key="1">
    <source>
        <dbReference type="EMBL" id="KXS31486.1"/>
    </source>
</evidence>
<sequence>MNTGKKSVRMTLLAEVLKVLFTRSDVLCNGPTTASKEPYGDCHANLA</sequence>
<organism evidence="1 2">
    <name type="scientific">Candidatus Gallionella acididurans</name>
    <dbReference type="NCBI Taxonomy" id="1796491"/>
    <lineage>
        <taxon>Bacteria</taxon>
        <taxon>Pseudomonadati</taxon>
        <taxon>Pseudomonadota</taxon>
        <taxon>Betaproteobacteria</taxon>
        <taxon>Nitrosomonadales</taxon>
        <taxon>Gallionellaceae</taxon>
        <taxon>Gallionella</taxon>
    </lineage>
</organism>
<name>A0A139BR70_9PROT</name>
<evidence type="ECO:0000313" key="2">
    <source>
        <dbReference type="Proteomes" id="UP000070578"/>
    </source>
</evidence>
<dbReference type="AlphaFoldDB" id="A0A139BR70"/>
<reference evidence="1 2" key="2">
    <citation type="submission" date="2016-03" db="EMBL/GenBank/DDBJ databases">
        <title>New uncultured bacterium of the family Gallionellaceae from acid mine drainage: description and reconstruction of genome based on metagenomic analysis of microbial community.</title>
        <authorList>
            <person name="Kadnikov V."/>
            <person name="Ivasenko D."/>
            <person name="Beletsky A."/>
            <person name="Mardanov A."/>
            <person name="Danilova E."/>
            <person name="Pimenov N."/>
            <person name="Karnachuk O."/>
            <person name="Ravin N."/>
        </authorList>
    </citation>
    <scope>NUCLEOTIDE SEQUENCE [LARGE SCALE GENOMIC DNA]</scope>
    <source>
        <strain evidence="1">ShG14-8</strain>
    </source>
</reference>
<protein>
    <submittedName>
        <fullName evidence="1">Uncharacterized protein</fullName>
    </submittedName>
</protein>
<accession>A0A139BR70</accession>
<comment type="caution">
    <text evidence="1">The sequence shown here is derived from an EMBL/GenBank/DDBJ whole genome shotgun (WGS) entry which is preliminary data.</text>
</comment>
<proteinExistence type="predicted"/>
<dbReference type="Proteomes" id="UP000070578">
    <property type="component" value="Unassembled WGS sequence"/>
</dbReference>
<reference evidence="1 2" key="1">
    <citation type="submission" date="2016-02" db="EMBL/GenBank/DDBJ databases">
        <authorList>
            <person name="Wen L."/>
            <person name="He K."/>
            <person name="Yang H."/>
        </authorList>
    </citation>
    <scope>NUCLEOTIDE SEQUENCE [LARGE SCALE GENOMIC DNA]</scope>
    <source>
        <strain evidence="1">ShG14-8</strain>
    </source>
</reference>
<dbReference type="EMBL" id="LSLI01000072">
    <property type="protein sequence ID" value="KXS31486.1"/>
    <property type="molecule type" value="Genomic_DNA"/>
</dbReference>
<gene>
    <name evidence="1" type="ORF">AWT59_2391</name>
</gene>